<dbReference type="Gene3D" id="1.20.1530.20">
    <property type="match status" value="1"/>
</dbReference>
<dbReference type="AlphaFoldDB" id="A0A1Y3V759"/>
<keyword evidence="4 5" id="KW-0472">Membrane</keyword>
<dbReference type="GO" id="GO:0016020">
    <property type="term" value="C:membrane"/>
    <property type="evidence" value="ECO:0007669"/>
    <property type="project" value="UniProtKB-SubCell"/>
</dbReference>
<feature type="transmembrane region" description="Helical" evidence="5">
    <location>
        <begin position="230"/>
        <end position="252"/>
    </location>
</feature>
<name>A0A1Y3V759_BACUN</name>
<dbReference type="InterPro" id="IPR002657">
    <property type="entry name" value="BilAc:Na_symport/Acr3"/>
</dbReference>
<keyword evidence="2 5" id="KW-0812">Transmembrane</keyword>
<sequence>MNAIWIVLPILTLLMFELGLTLQTEDFKLFRKRPRPIIAGLAGQIILLPMLAFALGHVFQLEPLFFIGIILIACSPGGSSSNIFSMIAKGDVALSVSLTACSSIITLFTIPVIMEFATHFVDSNLDIDIHLPVGSLIMQNLVLMLLPIVAGIFTKRYRPQMAERIHKILSKTAFPALILLATIFFIQHHATITGQFGKLGLCISILILLAMGGGVVLSKSMRLNRKEQHTLIIEIGMQNAAQAIAVASSPFVFNNDIIAIPAIIYALMMNVILLVYVGIVKRRLH</sequence>
<dbReference type="InterPro" id="IPR038770">
    <property type="entry name" value="Na+/solute_symporter_sf"/>
</dbReference>
<feature type="transmembrane region" description="Helical" evidence="5">
    <location>
        <begin position="65"/>
        <end position="85"/>
    </location>
</feature>
<evidence type="ECO:0000313" key="7">
    <source>
        <dbReference type="Proteomes" id="UP000196329"/>
    </source>
</evidence>
<dbReference type="PANTHER" id="PTHR10361">
    <property type="entry name" value="SODIUM-BILE ACID COTRANSPORTER"/>
    <property type="match status" value="1"/>
</dbReference>
<evidence type="ECO:0000256" key="1">
    <source>
        <dbReference type="ARBA" id="ARBA00004141"/>
    </source>
</evidence>
<feature type="transmembrane region" description="Helical" evidence="5">
    <location>
        <begin position="36"/>
        <end position="59"/>
    </location>
</feature>
<reference evidence="7" key="1">
    <citation type="submission" date="2017-04" db="EMBL/GenBank/DDBJ databases">
        <title>Function of individual gut microbiota members based on whole genome sequencing of pure cultures obtained from chicken caecum.</title>
        <authorList>
            <person name="Medvecky M."/>
            <person name="Cejkova D."/>
            <person name="Polansky O."/>
            <person name="Karasova D."/>
            <person name="Kubasova T."/>
            <person name="Cizek A."/>
            <person name="Rychlik I."/>
        </authorList>
    </citation>
    <scope>NUCLEOTIDE SEQUENCE [LARGE SCALE GENOMIC DNA]</scope>
    <source>
        <strain evidence="7">An67</strain>
    </source>
</reference>
<comment type="caution">
    <text evidence="6">The sequence shown here is derived from an EMBL/GenBank/DDBJ whole genome shotgun (WGS) entry which is preliminary data.</text>
</comment>
<feature type="transmembrane region" description="Helical" evidence="5">
    <location>
        <begin position="196"/>
        <end position="218"/>
    </location>
</feature>
<feature type="transmembrane region" description="Helical" evidence="5">
    <location>
        <begin position="133"/>
        <end position="153"/>
    </location>
</feature>
<accession>A0A1Y3V759</accession>
<dbReference type="EMBL" id="NFHS01000004">
    <property type="protein sequence ID" value="OUN54997.1"/>
    <property type="molecule type" value="Genomic_DNA"/>
</dbReference>
<keyword evidence="3 5" id="KW-1133">Transmembrane helix</keyword>
<protein>
    <submittedName>
        <fullName evidence="6">Bile acid transporter</fullName>
    </submittedName>
</protein>
<dbReference type="PANTHER" id="PTHR10361:SF24">
    <property type="entry name" value="P3 PROTEIN"/>
    <property type="match status" value="1"/>
</dbReference>
<organism evidence="6 7">
    <name type="scientific">Bacteroides uniformis</name>
    <dbReference type="NCBI Taxonomy" id="820"/>
    <lineage>
        <taxon>Bacteria</taxon>
        <taxon>Pseudomonadati</taxon>
        <taxon>Bacteroidota</taxon>
        <taxon>Bacteroidia</taxon>
        <taxon>Bacteroidales</taxon>
        <taxon>Bacteroidaceae</taxon>
        <taxon>Bacteroides</taxon>
    </lineage>
</organism>
<dbReference type="RefSeq" id="WP_087332772.1">
    <property type="nucleotide sequence ID" value="NZ_NFHS01000004.1"/>
</dbReference>
<feature type="transmembrane region" description="Helical" evidence="5">
    <location>
        <begin position="92"/>
        <end position="113"/>
    </location>
</feature>
<dbReference type="Proteomes" id="UP000196329">
    <property type="component" value="Unassembled WGS sequence"/>
</dbReference>
<proteinExistence type="predicted"/>
<evidence type="ECO:0000256" key="3">
    <source>
        <dbReference type="ARBA" id="ARBA00022989"/>
    </source>
</evidence>
<feature type="transmembrane region" description="Helical" evidence="5">
    <location>
        <begin position="173"/>
        <end position="190"/>
    </location>
</feature>
<evidence type="ECO:0000256" key="5">
    <source>
        <dbReference type="SAM" id="Phobius"/>
    </source>
</evidence>
<evidence type="ECO:0000256" key="2">
    <source>
        <dbReference type="ARBA" id="ARBA00022692"/>
    </source>
</evidence>
<evidence type="ECO:0000256" key="4">
    <source>
        <dbReference type="ARBA" id="ARBA00023136"/>
    </source>
</evidence>
<evidence type="ECO:0000313" key="6">
    <source>
        <dbReference type="EMBL" id="OUN54997.1"/>
    </source>
</evidence>
<feature type="transmembrane region" description="Helical" evidence="5">
    <location>
        <begin position="6"/>
        <end position="24"/>
    </location>
</feature>
<feature type="transmembrane region" description="Helical" evidence="5">
    <location>
        <begin position="258"/>
        <end position="279"/>
    </location>
</feature>
<gene>
    <name evidence="6" type="ORF">B5G17_10870</name>
</gene>
<dbReference type="InterPro" id="IPR004710">
    <property type="entry name" value="Bilac:Na_transpt"/>
</dbReference>
<dbReference type="Pfam" id="PF01758">
    <property type="entry name" value="SBF"/>
    <property type="match status" value="1"/>
</dbReference>
<comment type="subcellular location">
    <subcellularLocation>
        <location evidence="1">Membrane</location>
        <topology evidence="1">Multi-pass membrane protein</topology>
    </subcellularLocation>
</comment>